<dbReference type="Gene3D" id="3.50.50.60">
    <property type="entry name" value="FAD/NAD(P)-binding domain"/>
    <property type="match status" value="1"/>
</dbReference>
<accession>A0A9P9DW30</accession>
<dbReference type="PANTHER" id="PTHR13847">
    <property type="entry name" value="SARCOSINE DEHYDROGENASE-RELATED"/>
    <property type="match status" value="1"/>
</dbReference>
<dbReference type="OrthoDB" id="429143at2759"/>
<proteinExistence type="predicted"/>
<dbReference type="PANTHER" id="PTHR13847:SF260">
    <property type="entry name" value="FAD DEPENDENT OXIDOREDUCTASE DOMAIN-CONTAINING PROTEIN"/>
    <property type="match status" value="1"/>
</dbReference>
<dbReference type="Proteomes" id="UP000738349">
    <property type="component" value="Unassembled WGS sequence"/>
</dbReference>
<dbReference type="GO" id="GO:0005737">
    <property type="term" value="C:cytoplasm"/>
    <property type="evidence" value="ECO:0007669"/>
    <property type="project" value="TreeGrafter"/>
</dbReference>
<dbReference type="AlphaFoldDB" id="A0A9P9DW30"/>
<comment type="caution">
    <text evidence="3">The sequence shown here is derived from an EMBL/GenBank/DDBJ whole genome shotgun (WGS) entry which is preliminary data.</text>
</comment>
<feature type="compositionally biased region" description="Polar residues" evidence="1">
    <location>
        <begin position="1"/>
        <end position="26"/>
    </location>
</feature>
<reference evidence="3" key="1">
    <citation type="journal article" date="2021" name="Nat. Commun.">
        <title>Genetic determinants of endophytism in the Arabidopsis root mycobiome.</title>
        <authorList>
            <person name="Mesny F."/>
            <person name="Miyauchi S."/>
            <person name="Thiergart T."/>
            <person name="Pickel B."/>
            <person name="Atanasova L."/>
            <person name="Karlsson M."/>
            <person name="Huettel B."/>
            <person name="Barry K.W."/>
            <person name="Haridas S."/>
            <person name="Chen C."/>
            <person name="Bauer D."/>
            <person name="Andreopoulos W."/>
            <person name="Pangilinan J."/>
            <person name="LaButti K."/>
            <person name="Riley R."/>
            <person name="Lipzen A."/>
            <person name="Clum A."/>
            <person name="Drula E."/>
            <person name="Henrissat B."/>
            <person name="Kohler A."/>
            <person name="Grigoriev I.V."/>
            <person name="Martin F.M."/>
            <person name="Hacquard S."/>
        </authorList>
    </citation>
    <scope>NUCLEOTIDE SEQUENCE</scope>
    <source>
        <strain evidence="3">MPI-CAGE-AT-0147</strain>
    </source>
</reference>
<dbReference type="InterPro" id="IPR006076">
    <property type="entry name" value="FAD-dep_OxRdtase"/>
</dbReference>
<dbReference type="SUPFAM" id="SSF51905">
    <property type="entry name" value="FAD/NAD(P)-binding domain"/>
    <property type="match status" value="1"/>
</dbReference>
<evidence type="ECO:0000313" key="3">
    <source>
        <dbReference type="EMBL" id="KAH7127299.1"/>
    </source>
</evidence>
<name>A0A9P9DW30_9HYPO</name>
<feature type="domain" description="FAD dependent oxidoreductase" evidence="2">
    <location>
        <begin position="65"/>
        <end position="446"/>
    </location>
</feature>
<dbReference type="InterPro" id="IPR036188">
    <property type="entry name" value="FAD/NAD-bd_sf"/>
</dbReference>
<gene>
    <name evidence="3" type="ORF">EDB81DRAFT_729301</name>
</gene>
<evidence type="ECO:0000259" key="2">
    <source>
        <dbReference type="Pfam" id="PF01266"/>
    </source>
</evidence>
<feature type="region of interest" description="Disordered" evidence="1">
    <location>
        <begin position="1"/>
        <end position="35"/>
    </location>
</feature>
<protein>
    <submittedName>
        <fullName evidence="3">FAD dependent oxidoreductase</fullName>
    </submittedName>
</protein>
<evidence type="ECO:0000256" key="1">
    <source>
        <dbReference type="SAM" id="MobiDB-lite"/>
    </source>
</evidence>
<dbReference type="Gene3D" id="3.30.9.10">
    <property type="entry name" value="D-Amino Acid Oxidase, subunit A, domain 2"/>
    <property type="match status" value="1"/>
</dbReference>
<sequence>MTTWMSNENWSGPGQMSVDEVQQTKAPNPAEFPETPQNSLSYWIRNFPIDFEDEWVNVQPPQTVDVAIIGSGITGASTAFNFSESAPDLKVAIFDARGLCTGATGRNGGLIGRPESYDIRALATQLGVEEAVRLRQLTRINREMMVAVIEELGCGESVDLNLTGSMVVFHSQEEREAFISDLEFSREHGLKTEGYLIDCEEVVKRIDMSPSTAHFGAACLDKCGSFYPRKFVATLLKHALDRMKHLSLHPFTPVWKVDYDKAQEFGYIVTTSKGVVRARTVLHATNGYGSHLVPALQRPDGVFGCSAHMIGVQPNVEEPIPQMKYGVGYRECFHWMLQRPNAGPFLYGLWKAERIGRYNDTVTLDDNNGIRKEMFSFLEDAYPNKFKNLTAEKDVPYDWQGVQGFTQSGSSIVGRPEPERSGEFVAVGFNGEGMGRCFACASVISDAILAELKGDKNWQAPEWFPHSYRRNL</sequence>
<evidence type="ECO:0000313" key="4">
    <source>
        <dbReference type="Proteomes" id="UP000738349"/>
    </source>
</evidence>
<dbReference type="EMBL" id="JAGMUV010000019">
    <property type="protein sequence ID" value="KAH7127299.1"/>
    <property type="molecule type" value="Genomic_DNA"/>
</dbReference>
<organism evidence="3 4">
    <name type="scientific">Dactylonectria macrodidyma</name>
    <dbReference type="NCBI Taxonomy" id="307937"/>
    <lineage>
        <taxon>Eukaryota</taxon>
        <taxon>Fungi</taxon>
        <taxon>Dikarya</taxon>
        <taxon>Ascomycota</taxon>
        <taxon>Pezizomycotina</taxon>
        <taxon>Sordariomycetes</taxon>
        <taxon>Hypocreomycetidae</taxon>
        <taxon>Hypocreales</taxon>
        <taxon>Nectriaceae</taxon>
        <taxon>Dactylonectria</taxon>
    </lineage>
</organism>
<keyword evidence="4" id="KW-1185">Reference proteome</keyword>
<dbReference type="Pfam" id="PF01266">
    <property type="entry name" value="DAO"/>
    <property type="match status" value="1"/>
</dbReference>